<protein>
    <submittedName>
        <fullName evidence="2">Uncharacterized protein</fullName>
    </submittedName>
</protein>
<dbReference type="EMBL" id="NISJ01000008">
    <property type="protein sequence ID" value="OWQ95125.1"/>
    <property type="molecule type" value="Genomic_DNA"/>
</dbReference>
<dbReference type="PIRSF" id="PIRSF032131">
    <property type="entry name" value="UCP032131"/>
    <property type="match status" value="1"/>
</dbReference>
<keyword evidence="3" id="KW-1185">Reference proteome</keyword>
<dbReference type="Pfam" id="PF06676">
    <property type="entry name" value="DUF1178"/>
    <property type="match status" value="1"/>
</dbReference>
<sequence length="159" mass="16825">MIVFDLCCAAGDHRFEAWFASSDSFADQQARGLISCPVCGDSKVKKAVMAPRVGAKSNRQVSVPAKSGSGPAQEPAGGFSPELVRQLMAEIAAKQAEMLPQSRWVGRDFANAARAMHEGRAAEDLIHGQASPEEAEALRDDGIAAMPLLVPIIPPDLAN</sequence>
<evidence type="ECO:0000313" key="3">
    <source>
        <dbReference type="Proteomes" id="UP000197097"/>
    </source>
</evidence>
<accession>A0A2D0ANE7</accession>
<proteinExistence type="predicted"/>
<comment type="caution">
    <text evidence="2">The sequence shown here is derived from an EMBL/GenBank/DDBJ whole genome shotgun (WGS) entry which is preliminary data.</text>
</comment>
<dbReference type="RefSeq" id="WP_088473455.1">
    <property type="nucleotide sequence ID" value="NZ_NISJ01000008.1"/>
</dbReference>
<dbReference type="InterPro" id="IPR009562">
    <property type="entry name" value="DUF1178"/>
</dbReference>
<feature type="region of interest" description="Disordered" evidence="1">
    <location>
        <begin position="58"/>
        <end position="79"/>
    </location>
</feature>
<gene>
    <name evidence="2" type="ORF">CDQ91_14495</name>
</gene>
<organism evidence="2 3">
    <name type="scientific">Sphingopyxis witflariensis</name>
    <dbReference type="NCBI Taxonomy" id="173675"/>
    <lineage>
        <taxon>Bacteria</taxon>
        <taxon>Pseudomonadati</taxon>
        <taxon>Pseudomonadota</taxon>
        <taxon>Alphaproteobacteria</taxon>
        <taxon>Sphingomonadales</taxon>
        <taxon>Sphingomonadaceae</taxon>
        <taxon>Sphingopyxis</taxon>
    </lineage>
</organism>
<evidence type="ECO:0000256" key="1">
    <source>
        <dbReference type="SAM" id="MobiDB-lite"/>
    </source>
</evidence>
<dbReference type="OrthoDB" id="9799894at2"/>
<dbReference type="AlphaFoldDB" id="A0A2D0ANE7"/>
<evidence type="ECO:0000313" key="2">
    <source>
        <dbReference type="EMBL" id="OWQ95125.1"/>
    </source>
</evidence>
<name>A0A2D0ANE7_9SPHN</name>
<reference evidence="2 3" key="1">
    <citation type="journal article" date="2002" name="Int. J. Syst. Evol. Microbiol.">
        <title>Sphingopyxis witflariensis sp. nov., isolated from activated sludge.</title>
        <authorList>
            <person name="Kampfer P."/>
            <person name="Witzenberger R."/>
            <person name="Denner E.B."/>
            <person name="Busse H.J."/>
            <person name="Neef A."/>
        </authorList>
    </citation>
    <scope>NUCLEOTIDE SEQUENCE [LARGE SCALE GENOMIC DNA]</scope>
    <source>
        <strain evidence="2 3">DSM 14551</strain>
    </source>
</reference>
<dbReference type="Proteomes" id="UP000197097">
    <property type="component" value="Unassembled WGS sequence"/>
</dbReference>